<protein>
    <submittedName>
        <fullName evidence="2">Uncharacterized protein</fullName>
    </submittedName>
</protein>
<proteinExistence type="predicted"/>
<keyword evidence="3" id="KW-1185">Reference proteome</keyword>
<sequence length="278" mass="31509">MADARPRPPLSYQAAAQSSGASEYNMARQLCRFIKDNKVYQIVKTFDGYVSHDWAKLRSSLLDFWGQDDFVQFTLQDLEDLLQFWSKKEDISAVEDYPVFCGPFESIVSYLFRKDKVCTEDIQNLCYQAFSRVLQCSIHRSRLASSQNLIRPEVDYQHRMISTTSLEPSSTPIGDNSSGEGLESDCENSDIDSDLLKQCDAELSQVPAPSDKPVLLPDHLSSPSNDSVTKKVPDNHLAIHEEEGKKSLEKEFNTLVSEHYSRFDSQPFGFLPCPTDKD</sequence>
<organism evidence="2 3">
    <name type="scientific">Puccinia striiformis f. sp. tritici PST-78</name>
    <dbReference type="NCBI Taxonomy" id="1165861"/>
    <lineage>
        <taxon>Eukaryota</taxon>
        <taxon>Fungi</taxon>
        <taxon>Dikarya</taxon>
        <taxon>Basidiomycota</taxon>
        <taxon>Pucciniomycotina</taxon>
        <taxon>Pucciniomycetes</taxon>
        <taxon>Pucciniales</taxon>
        <taxon>Pucciniaceae</taxon>
        <taxon>Puccinia</taxon>
    </lineage>
</organism>
<feature type="compositionally biased region" description="Polar residues" evidence="1">
    <location>
        <begin position="162"/>
        <end position="179"/>
    </location>
</feature>
<comment type="caution">
    <text evidence="2">The sequence shown here is derived from an EMBL/GenBank/DDBJ whole genome shotgun (WGS) entry which is preliminary data.</text>
</comment>
<evidence type="ECO:0000313" key="3">
    <source>
        <dbReference type="Proteomes" id="UP000054564"/>
    </source>
</evidence>
<reference evidence="3" key="1">
    <citation type="submission" date="2014-03" db="EMBL/GenBank/DDBJ databases">
        <title>The Genome Sequence of Puccinia striiformis f. sp. tritici PST-78.</title>
        <authorList>
            <consortium name="The Broad Institute Genome Sequencing Platform"/>
            <person name="Cuomo C."/>
            <person name="Hulbert S."/>
            <person name="Chen X."/>
            <person name="Walker B."/>
            <person name="Young S.K."/>
            <person name="Zeng Q."/>
            <person name="Gargeya S."/>
            <person name="Fitzgerald M."/>
            <person name="Haas B."/>
            <person name="Abouelleil A."/>
            <person name="Alvarado L."/>
            <person name="Arachchi H.M."/>
            <person name="Berlin A.M."/>
            <person name="Chapman S.B."/>
            <person name="Goldberg J."/>
            <person name="Griggs A."/>
            <person name="Gujja S."/>
            <person name="Hansen M."/>
            <person name="Howarth C."/>
            <person name="Imamovic A."/>
            <person name="Larimer J."/>
            <person name="McCowan C."/>
            <person name="Montmayeur A."/>
            <person name="Murphy C."/>
            <person name="Neiman D."/>
            <person name="Pearson M."/>
            <person name="Priest M."/>
            <person name="Roberts A."/>
            <person name="Saif S."/>
            <person name="Shea T."/>
            <person name="Sisk P."/>
            <person name="Sykes S."/>
            <person name="Wortman J."/>
            <person name="Nusbaum C."/>
            <person name="Birren B."/>
        </authorList>
    </citation>
    <scope>NUCLEOTIDE SEQUENCE [LARGE SCALE GENOMIC DNA]</scope>
    <source>
        <strain evidence="3">race PST-78</strain>
    </source>
</reference>
<dbReference type="STRING" id="1165861.A0A0L0V9L5"/>
<dbReference type="EMBL" id="AJIL01000093">
    <property type="protein sequence ID" value="KNE95689.1"/>
    <property type="molecule type" value="Genomic_DNA"/>
</dbReference>
<accession>A0A0L0V9L5</accession>
<name>A0A0L0V9L5_9BASI</name>
<evidence type="ECO:0000256" key="1">
    <source>
        <dbReference type="SAM" id="MobiDB-lite"/>
    </source>
</evidence>
<dbReference type="Proteomes" id="UP000054564">
    <property type="component" value="Unassembled WGS sequence"/>
</dbReference>
<feature type="region of interest" description="Disordered" evidence="1">
    <location>
        <begin position="207"/>
        <end position="231"/>
    </location>
</feature>
<feature type="region of interest" description="Disordered" evidence="1">
    <location>
        <begin position="162"/>
        <end position="189"/>
    </location>
</feature>
<gene>
    <name evidence="2" type="ORF">PSTG_11053</name>
</gene>
<dbReference type="AlphaFoldDB" id="A0A0L0V9L5"/>
<evidence type="ECO:0000313" key="2">
    <source>
        <dbReference type="EMBL" id="KNE95689.1"/>
    </source>
</evidence>